<keyword evidence="9" id="KW-1185">Reference proteome</keyword>
<evidence type="ECO:0000256" key="6">
    <source>
        <dbReference type="RuleBase" id="RU364152"/>
    </source>
</evidence>
<dbReference type="PANTHER" id="PTHR12465">
    <property type="entry name" value="UBIQUITIN SPECIFIC PROTEASE HOMOLOG 49"/>
    <property type="match status" value="1"/>
</dbReference>
<dbReference type="GO" id="GO:0006357">
    <property type="term" value="P:regulation of transcription by RNA polymerase II"/>
    <property type="evidence" value="ECO:0007669"/>
    <property type="project" value="InterPro"/>
</dbReference>
<protein>
    <recommendedName>
        <fullName evidence="3 6">Mediator of RNA polymerase II transcription subunit 20</fullName>
    </recommendedName>
    <alternativeName>
        <fullName evidence="5 6">Mediator complex subunit 20</fullName>
    </alternativeName>
</protein>
<keyword evidence="4 6" id="KW-0539">Nucleus</keyword>
<dbReference type="Pfam" id="PF08612">
    <property type="entry name" value="Med20"/>
    <property type="match status" value="1"/>
</dbReference>
<sequence>MGVVSVHQYPIPEGKSGQQVIDHLVKCLETLGATKTGTFCVDCETYYSGPNINPSRVLNIIHNSEHPASCFALLDTGTCLVCDTNFDQLMLTMSGLYHSKKSTKMESKGTRFQLGDFIVKVGSVSIGPSFRGILIEVEYGPCVIPNYCWDLMKEFMGGFMSSPRDPHQYLQGKMNDIFTPIDTIQQYNDHFNSIRKSTAAATSTASTPTHQSSSGRSTPSAGIAQSIPTKQ</sequence>
<accession>A0A443QHC9</accession>
<dbReference type="EMBL" id="NCKU01007758">
    <property type="protein sequence ID" value="RWS02407.1"/>
    <property type="molecule type" value="Genomic_DNA"/>
</dbReference>
<evidence type="ECO:0000313" key="8">
    <source>
        <dbReference type="EMBL" id="RWS02407.1"/>
    </source>
</evidence>
<dbReference type="OrthoDB" id="1854899at2759"/>
<comment type="similarity">
    <text evidence="2 6">Belongs to the Mediator complex subunit 20 family.</text>
</comment>
<evidence type="ECO:0000256" key="7">
    <source>
        <dbReference type="SAM" id="MobiDB-lite"/>
    </source>
</evidence>
<dbReference type="STRING" id="1965070.A0A443QHC9"/>
<keyword evidence="6" id="KW-0010">Activator</keyword>
<comment type="subcellular location">
    <subcellularLocation>
        <location evidence="1 6">Nucleus</location>
    </subcellularLocation>
</comment>
<evidence type="ECO:0000256" key="2">
    <source>
        <dbReference type="ARBA" id="ARBA00010743"/>
    </source>
</evidence>
<dbReference type="Proteomes" id="UP000285301">
    <property type="component" value="Unassembled WGS sequence"/>
</dbReference>
<gene>
    <name evidence="6" type="primary">MED20</name>
    <name evidence="8" type="ORF">B4U79_01569</name>
</gene>
<dbReference type="PANTHER" id="PTHR12465:SF0">
    <property type="entry name" value="MEDIATOR OF RNA POLYMERASE II TRANSCRIPTION SUBUNIT 20"/>
    <property type="match status" value="1"/>
</dbReference>
<organism evidence="8 9">
    <name type="scientific">Dinothrombium tinctorium</name>
    <dbReference type="NCBI Taxonomy" id="1965070"/>
    <lineage>
        <taxon>Eukaryota</taxon>
        <taxon>Metazoa</taxon>
        <taxon>Ecdysozoa</taxon>
        <taxon>Arthropoda</taxon>
        <taxon>Chelicerata</taxon>
        <taxon>Arachnida</taxon>
        <taxon>Acari</taxon>
        <taxon>Acariformes</taxon>
        <taxon>Trombidiformes</taxon>
        <taxon>Prostigmata</taxon>
        <taxon>Anystina</taxon>
        <taxon>Parasitengona</taxon>
        <taxon>Trombidioidea</taxon>
        <taxon>Trombidiidae</taxon>
        <taxon>Dinothrombium</taxon>
    </lineage>
</organism>
<dbReference type="AlphaFoldDB" id="A0A443QHC9"/>
<comment type="caution">
    <text evidence="8">The sequence shown here is derived from an EMBL/GenBank/DDBJ whole genome shotgun (WGS) entry which is preliminary data.</text>
</comment>
<evidence type="ECO:0000313" key="9">
    <source>
        <dbReference type="Proteomes" id="UP000285301"/>
    </source>
</evidence>
<evidence type="ECO:0000256" key="4">
    <source>
        <dbReference type="ARBA" id="ARBA00023242"/>
    </source>
</evidence>
<evidence type="ECO:0000256" key="3">
    <source>
        <dbReference type="ARBA" id="ARBA00019690"/>
    </source>
</evidence>
<comment type="function">
    <text evidence="6">Component of the Mediator complex, a coactivator involved in the regulated transcription of nearly all RNA polymerase II-dependent genes. Mediator functions as a bridge to convey information from gene-specific regulatory proteins to the basal RNA polymerase II transcription machinery. Mediator is recruited to promoters by direct interactions with regulatory proteins and serves as a scaffold for the assembly of a functional preinitiation complex with RNA polymerase II and the general transcription factors.</text>
</comment>
<dbReference type="GO" id="GO:0003713">
    <property type="term" value="F:transcription coactivator activity"/>
    <property type="evidence" value="ECO:0007669"/>
    <property type="project" value="TreeGrafter"/>
</dbReference>
<feature type="compositionally biased region" description="Low complexity" evidence="7">
    <location>
        <begin position="198"/>
        <end position="214"/>
    </location>
</feature>
<evidence type="ECO:0000256" key="5">
    <source>
        <dbReference type="ARBA" id="ARBA00031954"/>
    </source>
</evidence>
<keyword evidence="6" id="KW-0805">Transcription regulation</keyword>
<keyword evidence="6" id="KW-0804">Transcription</keyword>
<comment type="subunit">
    <text evidence="6">Component of the Mediator complex.</text>
</comment>
<proteinExistence type="inferred from homology"/>
<evidence type="ECO:0000256" key="1">
    <source>
        <dbReference type="ARBA" id="ARBA00004123"/>
    </source>
</evidence>
<name>A0A443QHC9_9ACAR</name>
<dbReference type="GO" id="GO:0016592">
    <property type="term" value="C:mediator complex"/>
    <property type="evidence" value="ECO:0007669"/>
    <property type="project" value="InterPro"/>
</dbReference>
<feature type="region of interest" description="Disordered" evidence="7">
    <location>
        <begin position="198"/>
        <end position="231"/>
    </location>
</feature>
<reference evidence="8 9" key="1">
    <citation type="journal article" date="2018" name="Gigascience">
        <title>Genomes of trombidid mites reveal novel predicted allergens and laterally-transferred genes associated with secondary metabolism.</title>
        <authorList>
            <person name="Dong X."/>
            <person name="Chaisiri K."/>
            <person name="Xia D."/>
            <person name="Armstrong S.D."/>
            <person name="Fang Y."/>
            <person name="Donnelly M.J."/>
            <person name="Kadowaki T."/>
            <person name="McGarry J.W."/>
            <person name="Darby A.C."/>
            <person name="Makepeace B.L."/>
        </authorList>
    </citation>
    <scope>NUCLEOTIDE SEQUENCE [LARGE SCALE GENOMIC DNA]</scope>
    <source>
        <strain evidence="8">UoL-WK</strain>
    </source>
</reference>
<dbReference type="InterPro" id="IPR013921">
    <property type="entry name" value="Mediator_Med20"/>
</dbReference>